<dbReference type="PANTHER" id="PTHR11017:SF292">
    <property type="entry name" value="AAA+ ATPASE DOMAIN-CONTAINING PROTEIN"/>
    <property type="match status" value="1"/>
</dbReference>
<sequence>MNFVDHLYEGLVGNRFNTFRDDEQLERGGEISSQLLDAIEESRICIVVFSKNYADSRWCLNELLAIIESIASDDGRIVLPIFYHVDPSHVRHQTGSYCTRYTYPERDADKEKVEMIEKWGNALTAAANMSGYHVDPKTHEGNIIEEIASQISDCIDQKPLHVGTHLVGLDIRLNEIMKLKSGDKSKFVLMVGICGLGGVGKSTMVRAIYNELSYQFKSKSFLEVAGDVSKDCHRLLDLQKQLFCDISPRSKKKIRILAEGINVLKNMLCREKVLLVIDGANDETQLQNLAGGHDWFGEGSRIFITSRNKELLVQHKVDVLYQLPELNNDEALELFSWHAFETSYPHHDFYILSKKFVEYYDWDCPAETGIGFLINRCLLTISNGKVGMHNLIQRLGHKIVRDEGPRNKGMRSRLWDHVDVKDVLKKRTGTNSIEGIFLNLSNLNNINLTTQAMKEMSGLRLLKIFLGSEVVTGEEDYKVRISRDFKFPTWDLSYVHWHGYPLNSLPSKFETQKLVELNMPYSNIREFGEGNMVRFEKLTAVILSHSKYLIKVSNFSSTPELEKLILEGCTSLREIDPSIGDLRRLSLLDLKECKSLGSLPDSICNLKSLKTLYLSGCSELNCLPEDLGNMQHLTELYANRTATGAPPPVIGRLRELQILSFSGCTGGRAHPSLFSLSGLFLLRELDLSDCYWWDAEIPDDFWGLYSLENLNLSGNHFTMVPRRITELSMLKVLVLGRCKRLEEIPEFPSSLEELDAHECASLQTSLASSRYVVEGTARMMSLHNTILERIQDHAPKSEFCILIPGDGIPEWFEHREMGSSLTMELPSDWYDRDKFLGFSVCFVFAFKDQLPQIHNDILCQLNNFSFFYPYWDKWSGEHSSNDRHMWLAYQPRSGVDICHPEAWNSIRASFELSGVTDALSIKCGLHLIYK</sequence>
<accession>F6HWC4</accession>
<keyword evidence="8" id="KW-0520">NAD</keyword>
<evidence type="ECO:0000256" key="6">
    <source>
        <dbReference type="ARBA" id="ARBA00022737"/>
    </source>
</evidence>
<dbReference type="AlphaFoldDB" id="F6HWC4"/>
<dbReference type="GO" id="GO:0005737">
    <property type="term" value="C:cytoplasm"/>
    <property type="evidence" value="ECO:0007669"/>
    <property type="project" value="UniProtKB-SubCell"/>
</dbReference>
<dbReference type="InterPro" id="IPR001611">
    <property type="entry name" value="Leu-rich_rpt"/>
</dbReference>
<dbReference type="SUPFAM" id="SSF52058">
    <property type="entry name" value="L domain-like"/>
    <property type="match status" value="1"/>
</dbReference>
<dbReference type="InterPro" id="IPR044974">
    <property type="entry name" value="Disease_R_plants"/>
</dbReference>
<gene>
    <name evidence="13" type="ordered locus">VIT_18s0001g03260</name>
</gene>
<dbReference type="InterPro" id="IPR011713">
    <property type="entry name" value="Leu-rich_rpt_3"/>
</dbReference>
<dbReference type="Pfam" id="PF20160">
    <property type="entry name" value="C-JID"/>
    <property type="match status" value="1"/>
</dbReference>
<protein>
    <recommendedName>
        <fullName evidence="3">ADP-ribosyl cyclase/cyclic ADP-ribose hydrolase</fullName>
        <ecNumber evidence="3">3.2.2.6</ecNumber>
    </recommendedName>
</protein>
<name>F6HWC4_VITVI</name>
<keyword evidence="5" id="KW-0433">Leucine-rich repeat</keyword>
<dbReference type="Pfam" id="PF00560">
    <property type="entry name" value="LRR_1"/>
    <property type="match status" value="1"/>
</dbReference>
<dbReference type="EC" id="3.2.2.6" evidence="3"/>
<keyword evidence="14" id="KW-1185">Reference proteome</keyword>
<organism evidence="13 14">
    <name type="scientific">Vitis vinifera</name>
    <name type="common">Grape</name>
    <dbReference type="NCBI Taxonomy" id="29760"/>
    <lineage>
        <taxon>Eukaryota</taxon>
        <taxon>Viridiplantae</taxon>
        <taxon>Streptophyta</taxon>
        <taxon>Embryophyta</taxon>
        <taxon>Tracheophyta</taxon>
        <taxon>Spermatophyta</taxon>
        <taxon>Magnoliopsida</taxon>
        <taxon>eudicotyledons</taxon>
        <taxon>Gunneridae</taxon>
        <taxon>Pentapetalae</taxon>
        <taxon>rosids</taxon>
        <taxon>Vitales</taxon>
        <taxon>Vitaceae</taxon>
        <taxon>Viteae</taxon>
        <taxon>Vitis</taxon>
    </lineage>
</organism>
<dbReference type="PROSITE" id="PS50104">
    <property type="entry name" value="TIR"/>
    <property type="match status" value="1"/>
</dbReference>
<dbReference type="Gene3D" id="3.40.50.10140">
    <property type="entry name" value="Toll/interleukin-1 receptor homology (TIR) domain"/>
    <property type="match status" value="1"/>
</dbReference>
<evidence type="ECO:0000256" key="9">
    <source>
        <dbReference type="ARBA" id="ARBA00023242"/>
    </source>
</evidence>
<dbReference type="SMART" id="SM00255">
    <property type="entry name" value="TIR"/>
    <property type="match status" value="1"/>
</dbReference>
<dbReference type="InterPro" id="IPR027417">
    <property type="entry name" value="P-loop_NTPase"/>
</dbReference>
<dbReference type="GO" id="GO:0043068">
    <property type="term" value="P:positive regulation of programmed cell death"/>
    <property type="evidence" value="ECO:0007669"/>
    <property type="project" value="UniProtKB-ARBA"/>
</dbReference>
<evidence type="ECO:0000259" key="12">
    <source>
        <dbReference type="PROSITE" id="PS50104"/>
    </source>
</evidence>
<feature type="domain" description="TIR" evidence="12">
    <location>
        <begin position="1"/>
        <end position="155"/>
    </location>
</feature>
<evidence type="ECO:0000256" key="5">
    <source>
        <dbReference type="ARBA" id="ARBA00022614"/>
    </source>
</evidence>
<dbReference type="HOGENOM" id="CLU_001561_1_2_1"/>
<keyword evidence="6" id="KW-0677">Repeat</keyword>
<dbReference type="GO" id="GO:0007165">
    <property type="term" value="P:signal transduction"/>
    <property type="evidence" value="ECO:0007669"/>
    <property type="project" value="InterPro"/>
</dbReference>
<dbReference type="InterPro" id="IPR000157">
    <property type="entry name" value="TIR_dom"/>
</dbReference>
<evidence type="ECO:0000256" key="10">
    <source>
        <dbReference type="ARBA" id="ARBA00047304"/>
    </source>
</evidence>
<dbReference type="GO" id="GO:0005634">
    <property type="term" value="C:nucleus"/>
    <property type="evidence" value="ECO:0007669"/>
    <property type="project" value="UniProtKB-SubCell"/>
</dbReference>
<evidence type="ECO:0000256" key="4">
    <source>
        <dbReference type="ARBA" id="ARBA00022490"/>
    </source>
</evidence>
<dbReference type="GO" id="GO:0050832">
    <property type="term" value="P:defense response to fungus"/>
    <property type="evidence" value="ECO:0007669"/>
    <property type="project" value="UniProtKB-ARBA"/>
</dbReference>
<dbReference type="Gene3D" id="3.40.50.300">
    <property type="entry name" value="P-loop containing nucleotide triphosphate hydrolases"/>
    <property type="match status" value="1"/>
</dbReference>
<dbReference type="EMBL" id="FN596267">
    <property type="protein sequence ID" value="CCB58988.1"/>
    <property type="molecule type" value="Genomic_DNA"/>
</dbReference>
<dbReference type="PaxDb" id="29760-VIT_18s0001g03260.t01"/>
<evidence type="ECO:0000256" key="11">
    <source>
        <dbReference type="ARBA" id="ARBA00061488"/>
    </source>
</evidence>
<dbReference type="Pfam" id="PF07725">
    <property type="entry name" value="LRR_3"/>
    <property type="match status" value="1"/>
</dbReference>
<dbReference type="Pfam" id="PF00931">
    <property type="entry name" value="NB-ARC"/>
    <property type="match status" value="1"/>
</dbReference>
<proteinExistence type="inferred from homology"/>
<dbReference type="SUPFAM" id="SSF52200">
    <property type="entry name" value="Toll/Interleukin receptor TIR domain"/>
    <property type="match status" value="1"/>
</dbReference>
<dbReference type="SMART" id="SM00369">
    <property type="entry name" value="LRR_TYP"/>
    <property type="match status" value="2"/>
</dbReference>
<dbReference type="InParanoid" id="F6HWC4"/>
<keyword evidence="9" id="KW-0539">Nucleus</keyword>
<dbReference type="Pfam" id="PF01582">
    <property type="entry name" value="TIR"/>
    <property type="match status" value="1"/>
</dbReference>
<dbReference type="InterPro" id="IPR003591">
    <property type="entry name" value="Leu-rich_rpt_typical-subtyp"/>
</dbReference>
<dbReference type="PRINTS" id="PR00364">
    <property type="entry name" value="DISEASERSIST"/>
</dbReference>
<dbReference type="ExpressionAtlas" id="F6HWC4">
    <property type="expression patterns" value="baseline and differential"/>
</dbReference>
<evidence type="ECO:0000313" key="14">
    <source>
        <dbReference type="Proteomes" id="UP000009183"/>
    </source>
</evidence>
<keyword evidence="4" id="KW-0963">Cytoplasm</keyword>
<evidence type="ECO:0000313" key="13">
    <source>
        <dbReference type="EMBL" id="CCB58988.1"/>
    </source>
</evidence>
<dbReference type="Gene3D" id="3.80.10.10">
    <property type="entry name" value="Ribonuclease Inhibitor"/>
    <property type="match status" value="2"/>
</dbReference>
<dbReference type="SUPFAM" id="SSF52540">
    <property type="entry name" value="P-loop containing nucleoside triphosphate hydrolases"/>
    <property type="match status" value="1"/>
</dbReference>
<evidence type="ECO:0000256" key="2">
    <source>
        <dbReference type="ARBA" id="ARBA00004496"/>
    </source>
</evidence>
<dbReference type="GO" id="GO:0061809">
    <property type="term" value="F:NAD+ nucleosidase activity, cyclic ADP-ribose generating"/>
    <property type="evidence" value="ECO:0007669"/>
    <property type="project" value="UniProtKB-EC"/>
</dbReference>
<evidence type="ECO:0000256" key="1">
    <source>
        <dbReference type="ARBA" id="ARBA00004123"/>
    </source>
</evidence>
<dbReference type="FunFam" id="3.40.50.10140:FF:000007">
    <property type="entry name" value="Disease resistance protein (TIR-NBS-LRR class)"/>
    <property type="match status" value="1"/>
</dbReference>
<dbReference type="InterPro" id="IPR045344">
    <property type="entry name" value="C-JID"/>
</dbReference>
<dbReference type="PANTHER" id="PTHR11017">
    <property type="entry name" value="LEUCINE-RICH REPEAT-CONTAINING PROTEIN"/>
    <property type="match status" value="1"/>
</dbReference>
<dbReference type="InterPro" id="IPR035897">
    <property type="entry name" value="Toll_tir_struct_dom_sf"/>
</dbReference>
<dbReference type="SMR" id="F6HWC4"/>
<dbReference type="eggNOG" id="ENOG502R41B">
    <property type="taxonomic scope" value="Eukaryota"/>
</dbReference>
<dbReference type="Proteomes" id="UP000009183">
    <property type="component" value="Chromosome 18, unordered"/>
</dbReference>
<dbReference type="STRING" id="29760.F6HWC4"/>
<comment type="similarity">
    <text evidence="11">Belongs to the disease resistance TIR-NB-LRR family.</text>
</comment>
<keyword evidence="7" id="KW-0378">Hydrolase</keyword>
<comment type="subcellular location">
    <subcellularLocation>
        <location evidence="2">Cytoplasm</location>
    </subcellularLocation>
    <subcellularLocation>
        <location evidence="1">Nucleus</location>
    </subcellularLocation>
</comment>
<evidence type="ECO:0000256" key="7">
    <source>
        <dbReference type="ARBA" id="ARBA00022801"/>
    </source>
</evidence>
<reference evidence="14" key="1">
    <citation type="journal article" date="2007" name="Nature">
        <title>The grapevine genome sequence suggests ancestral hexaploidization in major angiosperm phyla.</title>
        <authorList>
            <consortium name="The French-Italian Public Consortium for Grapevine Genome Characterization."/>
            <person name="Jaillon O."/>
            <person name="Aury J.-M."/>
            <person name="Noel B."/>
            <person name="Policriti A."/>
            <person name="Clepet C."/>
            <person name="Casagrande A."/>
            <person name="Choisne N."/>
            <person name="Aubourg S."/>
            <person name="Vitulo N."/>
            <person name="Jubin C."/>
            <person name="Vezzi A."/>
            <person name="Legeai F."/>
            <person name="Hugueney P."/>
            <person name="Dasilva C."/>
            <person name="Horner D."/>
            <person name="Mica E."/>
            <person name="Jublot D."/>
            <person name="Poulain J."/>
            <person name="Bruyere C."/>
            <person name="Billault A."/>
            <person name="Segurens B."/>
            <person name="Gouyvenoux M."/>
            <person name="Ugarte E."/>
            <person name="Cattonaro F."/>
            <person name="Anthouard V."/>
            <person name="Vico V."/>
            <person name="Del Fabbro C."/>
            <person name="Alaux M."/>
            <person name="Di Gaspero G."/>
            <person name="Dumas V."/>
            <person name="Felice N."/>
            <person name="Paillard S."/>
            <person name="Juman I."/>
            <person name="Moroldo M."/>
            <person name="Scalabrin S."/>
            <person name="Canaguier A."/>
            <person name="Le Clainche I."/>
            <person name="Malacrida G."/>
            <person name="Durand E."/>
            <person name="Pesole G."/>
            <person name="Laucou V."/>
            <person name="Chatelet P."/>
            <person name="Merdinoglu D."/>
            <person name="Delledonne M."/>
            <person name="Pezzotti M."/>
            <person name="Lecharny A."/>
            <person name="Scarpelli C."/>
            <person name="Artiguenave F."/>
            <person name="Pe M.E."/>
            <person name="Valle G."/>
            <person name="Morgante M."/>
            <person name="Caboche M."/>
            <person name="Adam-Blondon A.-F."/>
            <person name="Weissenbach J."/>
            <person name="Quetier F."/>
            <person name="Wincker P."/>
        </authorList>
    </citation>
    <scope>NUCLEOTIDE SEQUENCE [LARGE SCALE GENOMIC DNA]</scope>
    <source>
        <strain evidence="14">cv. Pinot noir / PN40024</strain>
    </source>
</reference>
<dbReference type="GO" id="GO:0043531">
    <property type="term" value="F:ADP binding"/>
    <property type="evidence" value="ECO:0007669"/>
    <property type="project" value="InterPro"/>
</dbReference>
<dbReference type="InterPro" id="IPR032675">
    <property type="entry name" value="LRR_dom_sf"/>
</dbReference>
<evidence type="ECO:0000256" key="3">
    <source>
        <dbReference type="ARBA" id="ARBA00011982"/>
    </source>
</evidence>
<comment type="catalytic activity">
    <reaction evidence="10">
        <text>NAD(+) + H2O = ADP-D-ribose + nicotinamide + H(+)</text>
        <dbReference type="Rhea" id="RHEA:16301"/>
        <dbReference type="ChEBI" id="CHEBI:15377"/>
        <dbReference type="ChEBI" id="CHEBI:15378"/>
        <dbReference type="ChEBI" id="CHEBI:17154"/>
        <dbReference type="ChEBI" id="CHEBI:57540"/>
        <dbReference type="ChEBI" id="CHEBI:57967"/>
        <dbReference type="EC" id="3.2.2.6"/>
    </reaction>
    <physiologicalReaction direction="left-to-right" evidence="10">
        <dbReference type="Rhea" id="RHEA:16302"/>
    </physiologicalReaction>
</comment>
<dbReference type="InterPro" id="IPR002182">
    <property type="entry name" value="NB-ARC"/>
</dbReference>
<evidence type="ECO:0000256" key="8">
    <source>
        <dbReference type="ARBA" id="ARBA00023027"/>
    </source>
</evidence>